<dbReference type="AlphaFoldDB" id="A0A9D0ZJP3"/>
<dbReference type="InterPro" id="IPR002725">
    <property type="entry name" value="YgjP-like_metallopeptidase"/>
</dbReference>
<reference evidence="3" key="1">
    <citation type="submission" date="2020-10" db="EMBL/GenBank/DDBJ databases">
        <authorList>
            <person name="Gilroy R."/>
        </authorList>
    </citation>
    <scope>NUCLEOTIDE SEQUENCE</scope>
    <source>
        <strain evidence="3">ChiSjej6B24-2974</strain>
    </source>
</reference>
<feature type="compositionally biased region" description="Gly residues" evidence="1">
    <location>
        <begin position="50"/>
        <end position="72"/>
    </location>
</feature>
<feature type="domain" description="YgjP-like metallopeptidase" evidence="2">
    <location>
        <begin position="182"/>
        <end position="282"/>
    </location>
</feature>
<evidence type="ECO:0000259" key="2">
    <source>
        <dbReference type="Pfam" id="PF01863"/>
    </source>
</evidence>
<accession>A0A9D0ZJP3</accession>
<protein>
    <submittedName>
        <fullName evidence="3">M48 family metallopeptidase</fullName>
    </submittedName>
</protein>
<evidence type="ECO:0000313" key="4">
    <source>
        <dbReference type="Proteomes" id="UP000824260"/>
    </source>
</evidence>
<dbReference type="Proteomes" id="UP000824260">
    <property type="component" value="Unassembled WGS sequence"/>
</dbReference>
<dbReference type="PANTHER" id="PTHR30399:SF1">
    <property type="entry name" value="UTP PYROPHOSPHATASE"/>
    <property type="match status" value="1"/>
</dbReference>
<dbReference type="CDD" id="cd07344">
    <property type="entry name" value="M48_yhfN_like"/>
    <property type="match status" value="1"/>
</dbReference>
<comment type="caution">
    <text evidence="3">The sequence shown here is derived from an EMBL/GenBank/DDBJ whole genome shotgun (WGS) entry which is preliminary data.</text>
</comment>
<dbReference type="EMBL" id="DVFZ01000004">
    <property type="protein sequence ID" value="HIQ81491.1"/>
    <property type="molecule type" value="Genomic_DNA"/>
</dbReference>
<evidence type="ECO:0000256" key="1">
    <source>
        <dbReference type="SAM" id="MobiDB-lite"/>
    </source>
</evidence>
<gene>
    <name evidence="3" type="ORF">IAA52_00130</name>
</gene>
<dbReference type="InterPro" id="IPR053136">
    <property type="entry name" value="UTP_pyrophosphatase-like"/>
</dbReference>
<feature type="compositionally biased region" description="Low complexity" evidence="1">
    <location>
        <begin position="73"/>
        <end position="87"/>
    </location>
</feature>
<feature type="domain" description="YgjP-like metallopeptidase" evidence="2">
    <location>
        <begin position="121"/>
        <end position="168"/>
    </location>
</feature>
<organism evidence="3 4">
    <name type="scientific">Candidatus Pullichristensenella stercorigallinarum</name>
    <dbReference type="NCBI Taxonomy" id="2840909"/>
    <lineage>
        <taxon>Bacteria</taxon>
        <taxon>Bacillati</taxon>
        <taxon>Bacillota</taxon>
        <taxon>Clostridia</taxon>
        <taxon>Candidatus Pullichristensenella</taxon>
    </lineage>
</organism>
<feature type="region of interest" description="Disordered" evidence="1">
    <location>
        <begin position="1"/>
        <end position="102"/>
    </location>
</feature>
<reference evidence="3" key="2">
    <citation type="journal article" date="2021" name="PeerJ">
        <title>Extensive microbial diversity within the chicken gut microbiome revealed by metagenomics and culture.</title>
        <authorList>
            <person name="Gilroy R."/>
            <person name="Ravi A."/>
            <person name="Getino M."/>
            <person name="Pursley I."/>
            <person name="Horton D.L."/>
            <person name="Alikhan N.F."/>
            <person name="Baker D."/>
            <person name="Gharbi K."/>
            <person name="Hall N."/>
            <person name="Watson M."/>
            <person name="Adriaenssens E.M."/>
            <person name="Foster-Nyarko E."/>
            <person name="Jarju S."/>
            <person name="Secka A."/>
            <person name="Antonio M."/>
            <person name="Oren A."/>
            <person name="Chaudhuri R.R."/>
            <person name="La Ragione R."/>
            <person name="Hildebrand F."/>
            <person name="Pallen M.J."/>
        </authorList>
    </citation>
    <scope>NUCLEOTIDE SEQUENCE</scope>
    <source>
        <strain evidence="3">ChiSjej6B24-2974</strain>
    </source>
</reference>
<dbReference type="Pfam" id="PF01863">
    <property type="entry name" value="YgjP-like"/>
    <property type="match status" value="2"/>
</dbReference>
<feature type="compositionally biased region" description="Gly residues" evidence="1">
    <location>
        <begin position="1"/>
        <end position="35"/>
    </location>
</feature>
<proteinExistence type="predicted"/>
<name>A0A9D0ZJP3_9FIRM</name>
<evidence type="ECO:0000313" key="3">
    <source>
        <dbReference type="EMBL" id="HIQ81491.1"/>
    </source>
</evidence>
<sequence>MGAGGSDGSGGVRRGRSSGPGGSVSGGGLRHGGAGNSAAAGRVGGSSQSCGGGAAGGGNGGAGRVGGRGGIASRGRNGEAGSSRYGSRSGGARRGRGAAVAPPEEFEVDSIPVTLTRKRVKNLNLRVRDADGSVAVSAPPHASREVVAAFVRDRRAWIERTRRALAASPRGRAAAAAPDEVREWRAVVEACVPALIEAWEPIMGVKAGKVAYRNMTSRWGSCQPATGRICINVRLALYPPECLEYVVVHELCHLLERGHGPRFQRLMDTFMPDWRDRRAKLR</sequence>
<dbReference type="PANTHER" id="PTHR30399">
    <property type="entry name" value="UNCHARACTERIZED PROTEIN YGJP"/>
    <property type="match status" value="1"/>
</dbReference>
<dbReference type="Gene3D" id="3.30.2010.10">
    <property type="entry name" value="Metalloproteases ('zincins'), catalytic domain"/>
    <property type="match status" value="1"/>
</dbReference>